<feature type="region of interest" description="Disordered" evidence="4">
    <location>
        <begin position="523"/>
        <end position="551"/>
    </location>
</feature>
<organism evidence="6 7">
    <name type="scientific">Dendrothele bispora (strain CBS 962.96)</name>
    <dbReference type="NCBI Taxonomy" id="1314807"/>
    <lineage>
        <taxon>Eukaryota</taxon>
        <taxon>Fungi</taxon>
        <taxon>Dikarya</taxon>
        <taxon>Basidiomycota</taxon>
        <taxon>Agaricomycotina</taxon>
        <taxon>Agaricomycetes</taxon>
        <taxon>Agaricomycetidae</taxon>
        <taxon>Agaricales</taxon>
        <taxon>Agaricales incertae sedis</taxon>
        <taxon>Dendrothele</taxon>
    </lineage>
</organism>
<name>A0A4V4HCR7_DENBC</name>
<evidence type="ECO:0000313" key="7">
    <source>
        <dbReference type="Proteomes" id="UP000297245"/>
    </source>
</evidence>
<dbReference type="Gene3D" id="3.40.50.1820">
    <property type="entry name" value="alpha/beta hydrolase"/>
    <property type="match status" value="1"/>
</dbReference>
<feature type="signal peptide" evidence="3">
    <location>
        <begin position="1"/>
        <end position="24"/>
    </location>
</feature>
<dbReference type="EC" id="3.1.1.-" evidence="3"/>
<dbReference type="Proteomes" id="UP000297245">
    <property type="component" value="Unassembled WGS sequence"/>
</dbReference>
<dbReference type="InterPro" id="IPR050309">
    <property type="entry name" value="Type-B_Carboxylest/Lipase"/>
</dbReference>
<evidence type="ECO:0000256" key="3">
    <source>
        <dbReference type="RuleBase" id="RU361235"/>
    </source>
</evidence>
<feature type="compositionally biased region" description="Basic and acidic residues" evidence="4">
    <location>
        <begin position="531"/>
        <end position="551"/>
    </location>
</feature>
<dbReference type="GO" id="GO:0016787">
    <property type="term" value="F:hydrolase activity"/>
    <property type="evidence" value="ECO:0007669"/>
    <property type="project" value="UniProtKB-KW"/>
</dbReference>
<reference evidence="6 7" key="1">
    <citation type="journal article" date="2019" name="Nat. Ecol. Evol.">
        <title>Megaphylogeny resolves global patterns of mushroom evolution.</title>
        <authorList>
            <person name="Varga T."/>
            <person name="Krizsan K."/>
            <person name="Foldi C."/>
            <person name="Dima B."/>
            <person name="Sanchez-Garcia M."/>
            <person name="Sanchez-Ramirez S."/>
            <person name="Szollosi G.J."/>
            <person name="Szarkandi J.G."/>
            <person name="Papp V."/>
            <person name="Albert L."/>
            <person name="Andreopoulos W."/>
            <person name="Angelini C."/>
            <person name="Antonin V."/>
            <person name="Barry K.W."/>
            <person name="Bougher N.L."/>
            <person name="Buchanan P."/>
            <person name="Buyck B."/>
            <person name="Bense V."/>
            <person name="Catcheside P."/>
            <person name="Chovatia M."/>
            <person name="Cooper J."/>
            <person name="Damon W."/>
            <person name="Desjardin D."/>
            <person name="Finy P."/>
            <person name="Geml J."/>
            <person name="Haridas S."/>
            <person name="Hughes K."/>
            <person name="Justo A."/>
            <person name="Karasinski D."/>
            <person name="Kautmanova I."/>
            <person name="Kiss B."/>
            <person name="Kocsube S."/>
            <person name="Kotiranta H."/>
            <person name="LaButti K.M."/>
            <person name="Lechner B.E."/>
            <person name="Liimatainen K."/>
            <person name="Lipzen A."/>
            <person name="Lukacs Z."/>
            <person name="Mihaltcheva S."/>
            <person name="Morgado L.N."/>
            <person name="Niskanen T."/>
            <person name="Noordeloos M.E."/>
            <person name="Ohm R.A."/>
            <person name="Ortiz-Santana B."/>
            <person name="Ovrebo C."/>
            <person name="Racz N."/>
            <person name="Riley R."/>
            <person name="Savchenko A."/>
            <person name="Shiryaev A."/>
            <person name="Soop K."/>
            <person name="Spirin V."/>
            <person name="Szebenyi C."/>
            <person name="Tomsovsky M."/>
            <person name="Tulloss R.E."/>
            <person name="Uehling J."/>
            <person name="Grigoriev I.V."/>
            <person name="Vagvolgyi C."/>
            <person name="Papp T."/>
            <person name="Martin F.M."/>
            <person name="Miettinen O."/>
            <person name="Hibbett D.S."/>
            <person name="Nagy L.G."/>
        </authorList>
    </citation>
    <scope>NUCLEOTIDE SEQUENCE [LARGE SCALE GENOMIC DNA]</scope>
    <source>
        <strain evidence="6 7">CBS 962.96</strain>
    </source>
</reference>
<dbReference type="InterPro" id="IPR029058">
    <property type="entry name" value="AB_hydrolase_fold"/>
</dbReference>
<dbReference type="OrthoDB" id="408631at2759"/>
<evidence type="ECO:0000256" key="4">
    <source>
        <dbReference type="SAM" id="MobiDB-lite"/>
    </source>
</evidence>
<feature type="domain" description="Carboxylesterase type B" evidence="5">
    <location>
        <begin position="47"/>
        <end position="515"/>
    </location>
</feature>
<dbReference type="SUPFAM" id="SSF53474">
    <property type="entry name" value="alpha/beta-Hydrolases"/>
    <property type="match status" value="1"/>
</dbReference>
<keyword evidence="7" id="KW-1185">Reference proteome</keyword>
<keyword evidence="2 3" id="KW-0378">Hydrolase</keyword>
<evidence type="ECO:0000313" key="6">
    <source>
        <dbReference type="EMBL" id="THU84215.1"/>
    </source>
</evidence>
<dbReference type="InterPro" id="IPR019826">
    <property type="entry name" value="Carboxylesterase_B_AS"/>
</dbReference>
<evidence type="ECO:0000256" key="2">
    <source>
        <dbReference type="ARBA" id="ARBA00022801"/>
    </source>
</evidence>
<keyword evidence="3" id="KW-0732">Signal</keyword>
<evidence type="ECO:0000256" key="1">
    <source>
        <dbReference type="ARBA" id="ARBA00005964"/>
    </source>
</evidence>
<comment type="similarity">
    <text evidence="1 3">Belongs to the type-B carboxylesterase/lipase family.</text>
</comment>
<dbReference type="PANTHER" id="PTHR11559">
    <property type="entry name" value="CARBOXYLESTERASE"/>
    <property type="match status" value="1"/>
</dbReference>
<dbReference type="AlphaFoldDB" id="A0A4V4HCR7"/>
<proteinExistence type="inferred from homology"/>
<gene>
    <name evidence="6" type="ORF">K435DRAFT_688035</name>
</gene>
<evidence type="ECO:0000259" key="5">
    <source>
        <dbReference type="Pfam" id="PF00135"/>
    </source>
</evidence>
<accession>A0A4V4HCR7</accession>
<protein>
    <recommendedName>
        <fullName evidence="3">Carboxylic ester hydrolase</fullName>
        <ecNumber evidence="3">3.1.1.-</ecNumber>
    </recommendedName>
</protein>
<dbReference type="Pfam" id="PF00135">
    <property type="entry name" value="COesterase"/>
    <property type="match status" value="1"/>
</dbReference>
<feature type="chain" id="PRO_5021042630" description="Carboxylic ester hydrolase" evidence="3">
    <location>
        <begin position="25"/>
        <end position="551"/>
    </location>
</feature>
<sequence length="551" mass="59379">MGTCQKILAATLLVGILQATTVASIPTQAGTSNTIRANAGDIVDTGYAKYLGNRSFPNTVAYLGLAYAEPPLGDRRFRAPLPLNETRVREETGGGVVDATEYPNFCVQGPIGGTDMGGAGTEDCLKINVYAPVGAARGDDLPVLVYIHGGGYVFGNPANWPFDHWIHQSPNVVIASVYYRLDSFGFLSHPQFRDGVVGDNNAGFLDQVEALKWVQRNIAAFGGDPEKVTINGESAGGGSVLFHMVAHEEPGLFSGAIAQSVDRAPTPLPEQQEPLFEFYANATGCGEGSLEDKMACLREASISTLARAQEAARTFNNPYHGFGPIVDGKVIVDTPTISILKGDFADVPLIVGSTSNESLVGGTDLGAVMKATFPQLDDQDIAEFEEAYPLSDFTSASDQVSTATGESLLRCARESLGSLFTRSFTYRYNQPNPTQSGTAVQHAAENWMMFKGINTGVNGTGEFTPMTPVETAFAEELIAYWLSFVRSENPNTFKLERSPVWIDYTGDKERIVLQQDPGNRTTVSGSFVENEPAKERDRCAFVQSKAKEEQN</sequence>
<dbReference type="PROSITE" id="PS00122">
    <property type="entry name" value="CARBOXYLESTERASE_B_1"/>
    <property type="match status" value="1"/>
</dbReference>
<dbReference type="InterPro" id="IPR002018">
    <property type="entry name" value="CarbesteraseB"/>
</dbReference>
<dbReference type="EMBL" id="ML179614">
    <property type="protein sequence ID" value="THU84215.1"/>
    <property type="molecule type" value="Genomic_DNA"/>
</dbReference>